<protein>
    <submittedName>
        <fullName evidence="3">16432_t:CDS:1</fullName>
    </submittedName>
</protein>
<reference evidence="3" key="1">
    <citation type="submission" date="2021-06" db="EMBL/GenBank/DDBJ databases">
        <authorList>
            <person name="Kallberg Y."/>
            <person name="Tangrot J."/>
            <person name="Rosling A."/>
        </authorList>
    </citation>
    <scope>NUCLEOTIDE SEQUENCE</scope>
    <source>
        <strain evidence="3">CL551</strain>
    </source>
</reference>
<dbReference type="InterPro" id="IPR038986">
    <property type="entry name" value="Clr2"/>
</dbReference>
<feature type="domain" description="Cryptic loci regulator 2 N-terminal" evidence="2">
    <location>
        <begin position="77"/>
        <end position="141"/>
    </location>
</feature>
<evidence type="ECO:0000313" key="4">
    <source>
        <dbReference type="Proteomes" id="UP000789342"/>
    </source>
</evidence>
<dbReference type="PANTHER" id="PTHR38046">
    <property type="entry name" value="CRYPTIC LOCI REGULATOR 2"/>
    <property type="match status" value="1"/>
</dbReference>
<proteinExistence type="predicted"/>
<feature type="compositionally biased region" description="Polar residues" evidence="1">
    <location>
        <begin position="491"/>
        <end position="502"/>
    </location>
</feature>
<feature type="region of interest" description="Disordered" evidence="1">
    <location>
        <begin position="491"/>
        <end position="523"/>
    </location>
</feature>
<dbReference type="GO" id="GO:0033553">
    <property type="term" value="C:rDNA heterochromatin"/>
    <property type="evidence" value="ECO:0007669"/>
    <property type="project" value="TreeGrafter"/>
</dbReference>
<comment type="caution">
    <text evidence="3">The sequence shown here is derived from an EMBL/GenBank/DDBJ whole genome shotgun (WGS) entry which is preliminary data.</text>
</comment>
<dbReference type="Pfam" id="PF16761">
    <property type="entry name" value="Clr2_transil"/>
    <property type="match status" value="1"/>
</dbReference>
<feature type="compositionally biased region" description="Polar residues" evidence="1">
    <location>
        <begin position="164"/>
        <end position="175"/>
    </location>
</feature>
<keyword evidence="4" id="KW-1185">Reference proteome</keyword>
<evidence type="ECO:0000313" key="3">
    <source>
        <dbReference type="EMBL" id="CAG8459995.1"/>
    </source>
</evidence>
<feature type="region of interest" description="Disordered" evidence="1">
    <location>
        <begin position="145"/>
        <end position="175"/>
    </location>
</feature>
<evidence type="ECO:0000256" key="1">
    <source>
        <dbReference type="SAM" id="MobiDB-lite"/>
    </source>
</evidence>
<dbReference type="GO" id="GO:0030466">
    <property type="term" value="P:silent mating-type cassette heterochromatin formation"/>
    <property type="evidence" value="ECO:0007669"/>
    <property type="project" value="TreeGrafter"/>
</dbReference>
<name>A0A9N8YY24_9GLOM</name>
<evidence type="ECO:0000259" key="2">
    <source>
        <dbReference type="Pfam" id="PF16761"/>
    </source>
</evidence>
<dbReference type="InterPro" id="IPR031915">
    <property type="entry name" value="Clr2_N"/>
</dbReference>
<accession>A0A9N8YY24</accession>
<dbReference type="AlphaFoldDB" id="A0A9N8YY24"/>
<dbReference type="PANTHER" id="PTHR38046:SF1">
    <property type="entry name" value="CRYPTIC LOCI REGULATOR 2"/>
    <property type="match status" value="1"/>
</dbReference>
<dbReference type="GO" id="GO:0070824">
    <property type="term" value="C:SHREC complex"/>
    <property type="evidence" value="ECO:0007669"/>
    <property type="project" value="InterPro"/>
</dbReference>
<feature type="compositionally biased region" description="Low complexity" evidence="1">
    <location>
        <begin position="149"/>
        <end position="161"/>
    </location>
</feature>
<gene>
    <name evidence="3" type="ORF">AMORRO_LOCUS1349</name>
</gene>
<organism evidence="3 4">
    <name type="scientific">Acaulospora morrowiae</name>
    <dbReference type="NCBI Taxonomy" id="94023"/>
    <lineage>
        <taxon>Eukaryota</taxon>
        <taxon>Fungi</taxon>
        <taxon>Fungi incertae sedis</taxon>
        <taxon>Mucoromycota</taxon>
        <taxon>Glomeromycotina</taxon>
        <taxon>Glomeromycetes</taxon>
        <taxon>Diversisporales</taxon>
        <taxon>Acaulosporaceae</taxon>
        <taxon>Acaulospora</taxon>
    </lineage>
</organism>
<sequence length="601" mass="67709">MNFINVEVTEEGLAVTYSDGSPDNYPDVTTVLDTSGTKSHYRTVGENESKFELYLTKLGDCLGKALVKNDIIVPKAVLTGLPKGYKLFENIKEYPQKLNKPARKDTYLFGNGSKYRSPAEFEDHLLWLASDKEIPCLCKYCHKDGQKASPSSSGSLKSPKSPKTENFFSSTKKWSSAQKGKSKALINVKEESLLPKIDNKSRREDIVWASVQYVLNPAQRNSLLNEKGGDQIKYWPAIVRERSRAMHDLGNSTSIDSPDAMVFYTLQLLMLAGTKRVQQYAILPWLAYNTNDLIQSIENSLHNDNSAHLFKSSARGEFVGKWFRAIEQASEISSTYTPILEYKYCLPNGYLKYIELANERRLLQQMESYPHYRAIFLGTELLKEDDYVRLVRPSRESHERLPIFKINTIFMNSQNKIQMSGDMFPRGPSKGDGDSFMLKKLNKDKFEYTVDLSEVSGRFYQLYTSINQSMSCTIPVSFANRMSIISETTKLNEADASNQTPRKQMAKRSKPLPPLPSKKVKVEETSVTTGDFVSPQNNDSAKALTPIINVMENVSQETEIGNPNGNGISTSIKTTSNSIIVSPSLPFLNENEEEMSEAECV</sequence>
<dbReference type="GO" id="GO:0031934">
    <property type="term" value="C:mating-type region heterochromatin"/>
    <property type="evidence" value="ECO:0007669"/>
    <property type="project" value="TreeGrafter"/>
</dbReference>
<dbReference type="EMBL" id="CAJVPV010000500">
    <property type="protein sequence ID" value="CAG8459995.1"/>
    <property type="molecule type" value="Genomic_DNA"/>
</dbReference>
<dbReference type="OrthoDB" id="2421327at2759"/>
<dbReference type="Proteomes" id="UP000789342">
    <property type="component" value="Unassembled WGS sequence"/>
</dbReference>